<dbReference type="EMBL" id="RAXZ01000006">
    <property type="protein sequence ID" value="RKG53657.1"/>
    <property type="molecule type" value="Genomic_DNA"/>
</dbReference>
<organism evidence="4 5">
    <name type="scientific">Acinetobacter cumulans</name>
    <dbReference type="NCBI Taxonomy" id="2136182"/>
    <lineage>
        <taxon>Bacteria</taxon>
        <taxon>Pseudomonadati</taxon>
        <taxon>Pseudomonadota</taxon>
        <taxon>Gammaproteobacteria</taxon>
        <taxon>Moraxellales</taxon>
        <taxon>Moraxellaceae</taxon>
        <taxon>Acinetobacter</taxon>
    </lineage>
</organism>
<dbReference type="InterPro" id="IPR000182">
    <property type="entry name" value="GNAT_dom"/>
</dbReference>
<proteinExistence type="predicted"/>
<dbReference type="Proteomes" id="UP000281084">
    <property type="component" value="Unassembled WGS sequence"/>
</dbReference>
<dbReference type="Gene3D" id="3.40.630.30">
    <property type="match status" value="1"/>
</dbReference>
<evidence type="ECO:0000313" key="5">
    <source>
        <dbReference type="Proteomes" id="UP000281084"/>
    </source>
</evidence>
<evidence type="ECO:0000259" key="3">
    <source>
        <dbReference type="PROSITE" id="PS51186"/>
    </source>
</evidence>
<sequence>MHAYIRPLQLDTDLKDIHRLTYQLGYQIELERIQKHWQLIHLDPHYQTLVIESNAQVIGYAGLIKQYSWEFEEGFFRIQAFVIDEQYRSLGLGRTLMQAIEKIAIEQGLKRILLNSGNRPERYPAHVFYKSLGFEAYSLGFTKYLK</sequence>
<dbReference type="GO" id="GO:0016747">
    <property type="term" value="F:acyltransferase activity, transferring groups other than amino-acyl groups"/>
    <property type="evidence" value="ECO:0007669"/>
    <property type="project" value="InterPro"/>
</dbReference>
<keyword evidence="1 4" id="KW-0808">Transferase</keyword>
<dbReference type="SUPFAM" id="SSF55729">
    <property type="entry name" value="Acyl-CoA N-acyltransferases (Nat)"/>
    <property type="match status" value="1"/>
</dbReference>
<dbReference type="AlphaFoldDB" id="A0A3A8G3K1"/>
<accession>A0A3A8G3K1</accession>
<evidence type="ECO:0000313" key="4">
    <source>
        <dbReference type="EMBL" id="RKG53657.1"/>
    </source>
</evidence>
<dbReference type="CDD" id="cd04301">
    <property type="entry name" value="NAT_SF"/>
    <property type="match status" value="1"/>
</dbReference>
<dbReference type="PANTHER" id="PTHR43877">
    <property type="entry name" value="AMINOALKYLPHOSPHONATE N-ACETYLTRANSFERASE-RELATED-RELATED"/>
    <property type="match status" value="1"/>
</dbReference>
<comment type="caution">
    <text evidence="4">The sequence shown here is derived from an EMBL/GenBank/DDBJ whole genome shotgun (WGS) entry which is preliminary data.</text>
</comment>
<evidence type="ECO:0000256" key="2">
    <source>
        <dbReference type="ARBA" id="ARBA00023315"/>
    </source>
</evidence>
<dbReference type="RefSeq" id="WP_120367272.1">
    <property type="nucleotide sequence ID" value="NZ_RAXZ01000006.1"/>
</dbReference>
<dbReference type="PROSITE" id="PS51186">
    <property type="entry name" value="GNAT"/>
    <property type="match status" value="1"/>
</dbReference>
<evidence type="ECO:0000256" key="1">
    <source>
        <dbReference type="ARBA" id="ARBA00022679"/>
    </source>
</evidence>
<protein>
    <submittedName>
        <fullName evidence="4">GNAT family N-acetyltransferase</fullName>
    </submittedName>
</protein>
<gene>
    <name evidence="4" type="ORF">D7V64_07090</name>
</gene>
<dbReference type="Pfam" id="PF00583">
    <property type="entry name" value="Acetyltransf_1"/>
    <property type="match status" value="1"/>
</dbReference>
<dbReference type="InterPro" id="IPR016181">
    <property type="entry name" value="Acyl_CoA_acyltransferase"/>
</dbReference>
<keyword evidence="2" id="KW-0012">Acyltransferase</keyword>
<reference evidence="4 5" key="1">
    <citation type="submission" date="2018-09" db="EMBL/GenBank/DDBJ databases">
        <title>The draft genome of Acinetobacter spp. strains.</title>
        <authorList>
            <person name="Qin J."/>
            <person name="Feng Y."/>
            <person name="Zong Z."/>
        </authorList>
    </citation>
    <scope>NUCLEOTIDE SEQUENCE [LARGE SCALE GENOMIC DNA]</scope>
    <source>
        <strain evidence="4 5">WCHAc060002</strain>
    </source>
</reference>
<dbReference type="InterPro" id="IPR050832">
    <property type="entry name" value="Bact_Acetyltransf"/>
</dbReference>
<name>A0A3A8G3K1_9GAMM</name>
<feature type="domain" description="N-acetyltransferase" evidence="3">
    <location>
        <begin position="3"/>
        <end position="146"/>
    </location>
</feature>